<proteinExistence type="inferred from homology"/>
<dbReference type="InterPro" id="IPR046953">
    <property type="entry name" value="Spore_GerAC-like_C"/>
</dbReference>
<evidence type="ECO:0000313" key="10">
    <source>
        <dbReference type="EMBL" id="MFC2947905.1"/>
    </source>
</evidence>
<evidence type="ECO:0000256" key="4">
    <source>
        <dbReference type="ARBA" id="ARBA00022729"/>
    </source>
</evidence>
<dbReference type="RefSeq" id="WP_390304293.1">
    <property type="nucleotide sequence ID" value="NZ_JBHRRZ010000011.1"/>
</dbReference>
<dbReference type="Gene3D" id="3.30.300.210">
    <property type="entry name" value="Nutrient germinant receptor protein C, domain 3"/>
    <property type="match status" value="1"/>
</dbReference>
<dbReference type="NCBIfam" id="TIGR02887">
    <property type="entry name" value="spore_ger_x_C"/>
    <property type="match status" value="1"/>
</dbReference>
<dbReference type="EMBL" id="JBHRRZ010000011">
    <property type="protein sequence ID" value="MFC2947905.1"/>
    <property type="molecule type" value="Genomic_DNA"/>
</dbReference>
<keyword evidence="6" id="KW-0564">Palmitate</keyword>
<dbReference type="InterPro" id="IPR057336">
    <property type="entry name" value="GerAC_N"/>
</dbReference>
<evidence type="ECO:0000259" key="9">
    <source>
        <dbReference type="Pfam" id="PF25198"/>
    </source>
</evidence>
<comment type="subcellular location">
    <subcellularLocation>
        <location evidence="1">Membrane</location>
        <topology evidence="1">Lipid-anchor</topology>
    </subcellularLocation>
</comment>
<evidence type="ECO:0000256" key="1">
    <source>
        <dbReference type="ARBA" id="ARBA00004635"/>
    </source>
</evidence>
<comment type="similarity">
    <text evidence="2">Belongs to the GerABKC lipoprotein family.</text>
</comment>
<dbReference type="InterPro" id="IPR008844">
    <property type="entry name" value="Spore_GerAC-like"/>
</dbReference>
<keyword evidence="3" id="KW-0309">Germination</keyword>
<reference evidence="11" key="1">
    <citation type="journal article" date="2019" name="Int. J. Syst. Evol. Microbiol.">
        <title>The Global Catalogue of Microorganisms (GCM) 10K type strain sequencing project: providing services to taxonomists for standard genome sequencing and annotation.</title>
        <authorList>
            <consortium name="The Broad Institute Genomics Platform"/>
            <consortium name="The Broad Institute Genome Sequencing Center for Infectious Disease"/>
            <person name="Wu L."/>
            <person name="Ma J."/>
        </authorList>
    </citation>
    <scope>NUCLEOTIDE SEQUENCE [LARGE SCALE GENOMIC DNA]</scope>
    <source>
        <strain evidence="11">KCTC 13193</strain>
    </source>
</reference>
<dbReference type="PANTHER" id="PTHR35789">
    <property type="entry name" value="SPORE GERMINATION PROTEIN B3"/>
    <property type="match status" value="1"/>
</dbReference>
<evidence type="ECO:0000256" key="2">
    <source>
        <dbReference type="ARBA" id="ARBA00007886"/>
    </source>
</evidence>
<dbReference type="Pfam" id="PF05504">
    <property type="entry name" value="Spore_GerAC"/>
    <property type="match status" value="1"/>
</dbReference>
<evidence type="ECO:0000256" key="3">
    <source>
        <dbReference type="ARBA" id="ARBA00022544"/>
    </source>
</evidence>
<organism evidence="10 11">
    <name type="scientific">Virgibacillus sediminis</name>
    <dbReference type="NCBI Taxonomy" id="202260"/>
    <lineage>
        <taxon>Bacteria</taxon>
        <taxon>Bacillati</taxon>
        <taxon>Bacillota</taxon>
        <taxon>Bacilli</taxon>
        <taxon>Bacillales</taxon>
        <taxon>Bacillaceae</taxon>
        <taxon>Virgibacillus</taxon>
    </lineage>
</organism>
<evidence type="ECO:0000256" key="6">
    <source>
        <dbReference type="ARBA" id="ARBA00023139"/>
    </source>
</evidence>
<dbReference type="PANTHER" id="PTHR35789:SF1">
    <property type="entry name" value="SPORE GERMINATION PROTEIN B3"/>
    <property type="match status" value="1"/>
</dbReference>
<evidence type="ECO:0000259" key="8">
    <source>
        <dbReference type="Pfam" id="PF05504"/>
    </source>
</evidence>
<accession>A0ABV7A4I6</accession>
<sequence>MPDKKAVLHLLIILTLLTACTQTREIERLGIINTMGVDISEDDQQLDLTMIIFQFDDQAAGLTKTLIGKGNTMRAARDDASTRSAYHLVTGQLKYQLFGKDAAEQGILRYLNTFVRDATTSETMLMAVSNQKAEETLSTGQELTEINIGQFLYGMIEQEEVENKIPRSDLQMFSRTQFAPGQDPWLPVIDIKEELPTMVSMGVFQDDRYVGEISLKEAFYLNLFLNRIQPAPLELTLPREPFKPYMPGGQEDNGNKEDLHIKIQLKGDTTAKLVDKESLRYQVDVKVKVRLDEFSEVVVVKNEKVAELFEKEIAKKIKSEYESLLKKLQEMQSDPFGFGKLYRIQKKDGEMTSDEWRELFPRITADFHVEADIVHYGTIQ</sequence>
<evidence type="ECO:0000256" key="5">
    <source>
        <dbReference type="ARBA" id="ARBA00023136"/>
    </source>
</evidence>
<dbReference type="Pfam" id="PF25198">
    <property type="entry name" value="Spore_GerAC_N"/>
    <property type="match status" value="1"/>
</dbReference>
<gene>
    <name evidence="10" type="ORF">ACFODW_06065</name>
</gene>
<evidence type="ECO:0000313" key="11">
    <source>
        <dbReference type="Proteomes" id="UP001595387"/>
    </source>
</evidence>
<keyword evidence="11" id="KW-1185">Reference proteome</keyword>
<dbReference type="PROSITE" id="PS51257">
    <property type="entry name" value="PROKAR_LIPOPROTEIN"/>
    <property type="match status" value="1"/>
</dbReference>
<evidence type="ECO:0000256" key="7">
    <source>
        <dbReference type="ARBA" id="ARBA00023288"/>
    </source>
</evidence>
<keyword evidence="5" id="KW-0472">Membrane</keyword>
<protein>
    <submittedName>
        <fullName evidence="10">Ger(X)C family spore germination protein</fullName>
    </submittedName>
</protein>
<dbReference type="InterPro" id="IPR038501">
    <property type="entry name" value="Spore_GerAC_C_sf"/>
</dbReference>
<name>A0ABV7A4I6_9BACI</name>
<feature type="domain" description="Spore germination protein N-terminal" evidence="9">
    <location>
        <begin position="23"/>
        <end position="191"/>
    </location>
</feature>
<feature type="domain" description="Spore germination GerAC-like C-terminal" evidence="8">
    <location>
        <begin position="201"/>
        <end position="377"/>
    </location>
</feature>
<dbReference type="Proteomes" id="UP001595387">
    <property type="component" value="Unassembled WGS sequence"/>
</dbReference>
<comment type="caution">
    <text evidence="10">The sequence shown here is derived from an EMBL/GenBank/DDBJ whole genome shotgun (WGS) entry which is preliminary data.</text>
</comment>
<keyword evidence="7" id="KW-0449">Lipoprotein</keyword>
<keyword evidence="4" id="KW-0732">Signal</keyword>